<dbReference type="AlphaFoldDB" id="A0A7W6DC38"/>
<keyword evidence="3" id="KW-1185">Reference proteome</keyword>
<dbReference type="EMBL" id="JACIEE010000014">
    <property type="protein sequence ID" value="MBB3979972.1"/>
    <property type="molecule type" value="Genomic_DNA"/>
</dbReference>
<organism evidence="2 3">
    <name type="scientific">Mycoplana azooxidifex</name>
    <dbReference type="NCBI Taxonomy" id="1636188"/>
    <lineage>
        <taxon>Bacteria</taxon>
        <taxon>Pseudomonadati</taxon>
        <taxon>Pseudomonadota</taxon>
        <taxon>Alphaproteobacteria</taxon>
        <taxon>Hyphomicrobiales</taxon>
        <taxon>Rhizobiaceae</taxon>
        <taxon>Mycoplana</taxon>
    </lineage>
</organism>
<feature type="transmembrane region" description="Helical" evidence="1">
    <location>
        <begin position="79"/>
        <end position="101"/>
    </location>
</feature>
<dbReference type="Proteomes" id="UP000574761">
    <property type="component" value="Unassembled WGS sequence"/>
</dbReference>
<keyword evidence="1" id="KW-1133">Transmembrane helix</keyword>
<sequence length="107" mass="11286">MLELFAMPAQGWMPALVGRHAAFCVFFIPVLAVSPLAGFLFALRNGAPDDPGQAGTVAGFAAGAIAAAIYAWHCPDDSPLFVAVWYTAGIAAVTACGFLIGRRFLRW</sequence>
<gene>
    <name evidence="2" type="ORF">GGQ64_005219</name>
</gene>
<evidence type="ECO:0000256" key="1">
    <source>
        <dbReference type="SAM" id="Phobius"/>
    </source>
</evidence>
<proteinExistence type="predicted"/>
<name>A0A7W6DC38_9HYPH</name>
<comment type="caution">
    <text evidence="2">The sequence shown here is derived from an EMBL/GenBank/DDBJ whole genome shotgun (WGS) entry which is preliminary data.</text>
</comment>
<feature type="transmembrane region" description="Helical" evidence="1">
    <location>
        <begin position="20"/>
        <end position="42"/>
    </location>
</feature>
<dbReference type="InterPro" id="IPR009495">
    <property type="entry name" value="NrsF"/>
</dbReference>
<evidence type="ECO:0008006" key="4">
    <source>
        <dbReference type="Google" id="ProtNLM"/>
    </source>
</evidence>
<protein>
    <recommendedName>
        <fullName evidence="4">DUF1109 family protein</fullName>
    </recommendedName>
</protein>
<dbReference type="Pfam" id="PF06532">
    <property type="entry name" value="NrsF"/>
    <property type="match status" value="1"/>
</dbReference>
<keyword evidence="1" id="KW-0472">Membrane</keyword>
<accession>A0A7W6DC38</accession>
<keyword evidence="1" id="KW-0812">Transmembrane</keyword>
<feature type="transmembrane region" description="Helical" evidence="1">
    <location>
        <begin position="54"/>
        <end position="73"/>
    </location>
</feature>
<reference evidence="2 3" key="1">
    <citation type="submission" date="2020-08" db="EMBL/GenBank/DDBJ databases">
        <title>Genomic Encyclopedia of Type Strains, Phase IV (KMG-IV): sequencing the most valuable type-strain genomes for metagenomic binning, comparative biology and taxonomic classification.</title>
        <authorList>
            <person name="Goeker M."/>
        </authorList>
    </citation>
    <scope>NUCLEOTIDE SEQUENCE [LARGE SCALE GENOMIC DNA]</scope>
    <source>
        <strain evidence="2 3">DSM 100211</strain>
    </source>
</reference>
<evidence type="ECO:0000313" key="2">
    <source>
        <dbReference type="EMBL" id="MBB3979972.1"/>
    </source>
</evidence>
<evidence type="ECO:0000313" key="3">
    <source>
        <dbReference type="Proteomes" id="UP000574761"/>
    </source>
</evidence>